<organism evidence="2 3">
    <name type="scientific">Rubroshorea leprosula</name>
    <dbReference type="NCBI Taxonomy" id="152421"/>
    <lineage>
        <taxon>Eukaryota</taxon>
        <taxon>Viridiplantae</taxon>
        <taxon>Streptophyta</taxon>
        <taxon>Embryophyta</taxon>
        <taxon>Tracheophyta</taxon>
        <taxon>Spermatophyta</taxon>
        <taxon>Magnoliopsida</taxon>
        <taxon>eudicotyledons</taxon>
        <taxon>Gunneridae</taxon>
        <taxon>Pentapetalae</taxon>
        <taxon>rosids</taxon>
        <taxon>malvids</taxon>
        <taxon>Malvales</taxon>
        <taxon>Dipterocarpaceae</taxon>
        <taxon>Rubroshorea</taxon>
    </lineage>
</organism>
<protein>
    <submittedName>
        <fullName evidence="2">Uncharacterized protein</fullName>
    </submittedName>
</protein>
<keyword evidence="3" id="KW-1185">Reference proteome</keyword>
<feature type="chain" id="PRO_5043405780" evidence="1">
    <location>
        <begin position="22"/>
        <end position="105"/>
    </location>
</feature>
<dbReference type="AlphaFoldDB" id="A0AAV5LYS6"/>
<dbReference type="Proteomes" id="UP001054252">
    <property type="component" value="Unassembled WGS sequence"/>
</dbReference>
<evidence type="ECO:0000256" key="1">
    <source>
        <dbReference type="SAM" id="SignalP"/>
    </source>
</evidence>
<accession>A0AAV5LYS6</accession>
<feature type="signal peptide" evidence="1">
    <location>
        <begin position="1"/>
        <end position="21"/>
    </location>
</feature>
<sequence length="105" mass="11964">MPLSPKKTLALWLLIRMTIKTLEWLLKNSPQKLKRLKSWCKHKIKDIKLSSICLNNTILIPYLLSGEPLCRSLPCDESGASPGTKPGKKSFLSTRRFFIFSFGSK</sequence>
<evidence type="ECO:0000313" key="3">
    <source>
        <dbReference type="Proteomes" id="UP001054252"/>
    </source>
</evidence>
<keyword evidence="1" id="KW-0732">Signal</keyword>
<reference evidence="2 3" key="1">
    <citation type="journal article" date="2021" name="Commun. Biol.">
        <title>The genome of Shorea leprosula (Dipterocarpaceae) highlights the ecological relevance of drought in aseasonal tropical rainforests.</title>
        <authorList>
            <person name="Ng K.K.S."/>
            <person name="Kobayashi M.J."/>
            <person name="Fawcett J.A."/>
            <person name="Hatakeyama M."/>
            <person name="Paape T."/>
            <person name="Ng C.H."/>
            <person name="Ang C.C."/>
            <person name="Tnah L.H."/>
            <person name="Lee C.T."/>
            <person name="Nishiyama T."/>
            <person name="Sese J."/>
            <person name="O'Brien M.J."/>
            <person name="Copetti D."/>
            <person name="Mohd Noor M.I."/>
            <person name="Ong R.C."/>
            <person name="Putra M."/>
            <person name="Sireger I.Z."/>
            <person name="Indrioko S."/>
            <person name="Kosugi Y."/>
            <person name="Izuno A."/>
            <person name="Isagi Y."/>
            <person name="Lee S.L."/>
            <person name="Shimizu K.K."/>
        </authorList>
    </citation>
    <scope>NUCLEOTIDE SEQUENCE [LARGE SCALE GENOMIC DNA]</scope>
    <source>
        <strain evidence="2">214</strain>
    </source>
</reference>
<dbReference type="EMBL" id="BPVZ01000157">
    <property type="protein sequence ID" value="GKV42343.1"/>
    <property type="molecule type" value="Genomic_DNA"/>
</dbReference>
<proteinExistence type="predicted"/>
<evidence type="ECO:0000313" key="2">
    <source>
        <dbReference type="EMBL" id="GKV42343.1"/>
    </source>
</evidence>
<comment type="caution">
    <text evidence="2">The sequence shown here is derived from an EMBL/GenBank/DDBJ whole genome shotgun (WGS) entry which is preliminary data.</text>
</comment>
<gene>
    <name evidence="2" type="ORF">SLEP1_g49754</name>
</gene>
<name>A0AAV5LYS6_9ROSI</name>